<evidence type="ECO:0000313" key="1">
    <source>
        <dbReference type="EMBL" id="MDQ0464081.1"/>
    </source>
</evidence>
<proteinExistence type="predicted"/>
<reference evidence="1 2" key="1">
    <citation type="submission" date="2023-07" db="EMBL/GenBank/DDBJ databases">
        <title>Genomic Encyclopedia of Type Strains, Phase IV (KMG-IV): sequencing the most valuable type-strain genomes for metagenomic binning, comparative biology and taxonomic classification.</title>
        <authorList>
            <person name="Goeker M."/>
        </authorList>
    </citation>
    <scope>NUCLEOTIDE SEQUENCE [LARGE SCALE GENOMIC DNA]</scope>
    <source>
        <strain evidence="1 2">DSM 18695</strain>
    </source>
</reference>
<comment type="caution">
    <text evidence="1">The sequence shown here is derived from an EMBL/GenBank/DDBJ whole genome shotgun (WGS) entry which is preliminary data.</text>
</comment>
<dbReference type="RefSeq" id="WP_307348476.1">
    <property type="nucleotide sequence ID" value="NZ_JAUSVS010000002.1"/>
</dbReference>
<name>A0ABU0IPZ0_9CAUL</name>
<dbReference type="EMBL" id="JAUSVS010000002">
    <property type="protein sequence ID" value="MDQ0464081.1"/>
    <property type="molecule type" value="Genomic_DNA"/>
</dbReference>
<dbReference type="InterPro" id="IPR011200">
    <property type="entry name" value="UCP012608"/>
</dbReference>
<evidence type="ECO:0008006" key="3">
    <source>
        <dbReference type="Google" id="ProtNLM"/>
    </source>
</evidence>
<dbReference type="PIRSF" id="PIRSF012608">
    <property type="entry name" value="UCP012608"/>
    <property type="match status" value="1"/>
</dbReference>
<dbReference type="Pfam" id="PF10094">
    <property type="entry name" value="DUF2332"/>
    <property type="match status" value="1"/>
</dbReference>
<protein>
    <recommendedName>
        <fullName evidence="3">DUF2332 domain-containing protein</fullName>
    </recommendedName>
</protein>
<accession>A0ABU0IPZ0</accession>
<gene>
    <name evidence="1" type="ORF">QO010_001852</name>
</gene>
<organism evidence="1 2">
    <name type="scientific">Caulobacter ginsengisoli</name>
    <dbReference type="NCBI Taxonomy" id="400775"/>
    <lineage>
        <taxon>Bacteria</taxon>
        <taxon>Pseudomonadati</taxon>
        <taxon>Pseudomonadota</taxon>
        <taxon>Alphaproteobacteria</taxon>
        <taxon>Caulobacterales</taxon>
        <taxon>Caulobacteraceae</taxon>
        <taxon>Caulobacter</taxon>
    </lineage>
</organism>
<sequence>MSDNYIQGLQWQAKNCHDMGSPFSGELLERAIAGELGPLDDLFATWKDEEARVHLREATPLRLLGALHAFALAEPQGALAAQYPAANPDPDWAALTAAARALLENRRDEVATFMVSPPQTNEVGRSFGLAPGFMVIAAETDLPLRLFEIGASAGLNLRFDRYDYDFAGQRWGIGGSPVLLDNDWRGPPAPLGPLEVVERAGCDQAPVDVADPAQALRLQAYVWPDQVKRLARVRGAIAVAQRSPAELTAADAAAWTARRLAPKAGTASVLYHSVMWQYMPDSTQAATRAAIEAAGAAASDKAPVAWLRMEPNPARKGWPMELRLTLWPDGSERHLADVHPHGAWVEWSPI</sequence>
<dbReference type="Proteomes" id="UP001228905">
    <property type="component" value="Unassembled WGS sequence"/>
</dbReference>
<evidence type="ECO:0000313" key="2">
    <source>
        <dbReference type="Proteomes" id="UP001228905"/>
    </source>
</evidence>
<keyword evidence="2" id="KW-1185">Reference proteome</keyword>